<reference evidence="2 3" key="1">
    <citation type="journal article" date="2019" name="Int. J. Syst. Evol. Microbiol.">
        <title>The Global Catalogue of Microorganisms (GCM) 10K type strain sequencing project: providing services to taxonomists for standard genome sequencing and annotation.</title>
        <authorList>
            <consortium name="The Broad Institute Genomics Platform"/>
            <consortium name="The Broad Institute Genome Sequencing Center for Infectious Disease"/>
            <person name="Wu L."/>
            <person name="Ma J."/>
        </authorList>
    </citation>
    <scope>NUCLEOTIDE SEQUENCE [LARGE SCALE GENOMIC DNA]</scope>
    <source>
        <strain evidence="2 3">CGMCC 1.3239</strain>
    </source>
</reference>
<protein>
    <submittedName>
        <fullName evidence="2">DUF47 domain-containing protein</fullName>
    </submittedName>
</protein>
<sequence>MTNNDGFGDRLESRTGAYLDRLIDCIELLPEAFDRYEADGKYRDTVERIATIESECDDVNREITGSITDSGPQDIGLLNTRINFNAASLIELYNDLDVIANHTERITQELVMTRPEHGTEPFDGLTEMATETVTMAEQLREVVEQFVHGLTAPDETVTLTEGIETVRAGESRCDAIRDDVIATAFDGGRTADALLYREFAILLDELANTMEDVTDRIVVIASDEPGIVTEAGSVS</sequence>
<proteinExistence type="inferred from homology"/>
<gene>
    <name evidence="2" type="ORF">ACFQEU_09945</name>
</gene>
<comment type="similarity">
    <text evidence="1">Belongs to the UPF0111 family.</text>
</comment>
<name>A0ABD5SB47_9EURY</name>
<evidence type="ECO:0000256" key="1">
    <source>
        <dbReference type="ARBA" id="ARBA00008591"/>
    </source>
</evidence>
<dbReference type="RefSeq" id="WP_379781693.1">
    <property type="nucleotide sequence ID" value="NZ_JBHSWW010000141.1"/>
</dbReference>
<dbReference type="PANTHER" id="PTHR36536:SF3">
    <property type="entry name" value="UPF0111 PROTEIN HI_1603"/>
    <property type="match status" value="1"/>
</dbReference>
<dbReference type="InterPro" id="IPR002727">
    <property type="entry name" value="DUF47"/>
</dbReference>
<evidence type="ECO:0000313" key="2">
    <source>
        <dbReference type="EMBL" id="MFC6753779.1"/>
    </source>
</evidence>
<comment type="caution">
    <text evidence="2">The sequence shown here is derived from an EMBL/GenBank/DDBJ whole genome shotgun (WGS) entry which is preliminary data.</text>
</comment>
<dbReference type="PANTHER" id="PTHR36536">
    <property type="entry name" value="UPF0111 PROTEIN HI_1603"/>
    <property type="match status" value="1"/>
</dbReference>
<dbReference type="Pfam" id="PF01865">
    <property type="entry name" value="PhoU_div"/>
    <property type="match status" value="1"/>
</dbReference>
<dbReference type="Gene3D" id="1.20.58.220">
    <property type="entry name" value="Phosphate transport system protein phou homolog 2, domain 2"/>
    <property type="match status" value="1"/>
</dbReference>
<dbReference type="AlphaFoldDB" id="A0ABD5SB47"/>
<keyword evidence="3" id="KW-1185">Reference proteome</keyword>
<dbReference type="EMBL" id="JBHSWW010000141">
    <property type="protein sequence ID" value="MFC6753779.1"/>
    <property type="molecule type" value="Genomic_DNA"/>
</dbReference>
<accession>A0ABD5SB47</accession>
<organism evidence="2 3">
    <name type="scientific">Halorubrum tibetense</name>
    <dbReference type="NCBI Taxonomy" id="175631"/>
    <lineage>
        <taxon>Archaea</taxon>
        <taxon>Methanobacteriati</taxon>
        <taxon>Methanobacteriota</taxon>
        <taxon>Stenosarchaea group</taxon>
        <taxon>Halobacteria</taxon>
        <taxon>Halobacteriales</taxon>
        <taxon>Haloferacaceae</taxon>
        <taxon>Halorubrum</taxon>
    </lineage>
</organism>
<dbReference type="InterPro" id="IPR018445">
    <property type="entry name" value="Put_Phosphate_transp_reg"/>
</dbReference>
<dbReference type="Proteomes" id="UP001596442">
    <property type="component" value="Unassembled WGS sequence"/>
</dbReference>
<evidence type="ECO:0000313" key="3">
    <source>
        <dbReference type="Proteomes" id="UP001596442"/>
    </source>
</evidence>
<dbReference type="InterPro" id="IPR038078">
    <property type="entry name" value="PhoU-like_sf"/>
</dbReference>